<dbReference type="Pfam" id="PF00012">
    <property type="entry name" value="HSP70"/>
    <property type="match status" value="2"/>
</dbReference>
<dbReference type="PANTHER" id="PTHR45639">
    <property type="entry name" value="HSC70CB, ISOFORM G-RELATED"/>
    <property type="match status" value="1"/>
</dbReference>
<dbReference type="Gene3D" id="1.20.1270.10">
    <property type="match status" value="1"/>
</dbReference>
<dbReference type="Gene3D" id="2.60.34.10">
    <property type="entry name" value="Substrate Binding Domain Of DNAk, Chain A, domain 1"/>
    <property type="match status" value="1"/>
</dbReference>
<proteinExistence type="inferred from homology"/>
<organism evidence="7 8">
    <name type="scientific">Bursaphelenchus xylophilus</name>
    <name type="common">Pinewood nematode worm</name>
    <name type="synonym">Aphelenchoides xylophilus</name>
    <dbReference type="NCBI Taxonomy" id="6326"/>
    <lineage>
        <taxon>Eukaryota</taxon>
        <taxon>Metazoa</taxon>
        <taxon>Ecdysozoa</taxon>
        <taxon>Nematoda</taxon>
        <taxon>Chromadorea</taxon>
        <taxon>Rhabditida</taxon>
        <taxon>Tylenchina</taxon>
        <taxon>Tylenchomorpha</taxon>
        <taxon>Aphelenchoidea</taxon>
        <taxon>Aphelenchoididae</taxon>
        <taxon>Bursaphelenchus</taxon>
    </lineage>
</organism>
<accession>A0A1I7SF00</accession>
<dbReference type="GO" id="GO:0004163">
    <property type="term" value="F:diphosphomevalonate decarboxylase activity"/>
    <property type="evidence" value="ECO:0007669"/>
    <property type="project" value="InterPro"/>
</dbReference>
<dbReference type="Proteomes" id="UP000095284">
    <property type="component" value="Unplaced"/>
</dbReference>
<dbReference type="SUPFAM" id="SSF53067">
    <property type="entry name" value="Actin-like ATPase domain"/>
    <property type="match status" value="3"/>
</dbReference>
<dbReference type="InterPro" id="IPR006204">
    <property type="entry name" value="GHMP_kinase_N_dom"/>
</dbReference>
<dbReference type="GO" id="GO:0006950">
    <property type="term" value="P:response to stress"/>
    <property type="evidence" value="ECO:0007669"/>
    <property type="project" value="UniProtKB-ARBA"/>
</dbReference>
<evidence type="ECO:0000256" key="3">
    <source>
        <dbReference type="ARBA" id="ARBA00022840"/>
    </source>
</evidence>
<keyword evidence="3" id="KW-0067">ATP-binding</keyword>
<dbReference type="PROSITE" id="PS01036">
    <property type="entry name" value="HSP70_3"/>
    <property type="match status" value="1"/>
</dbReference>
<dbReference type="InterPro" id="IPR041431">
    <property type="entry name" value="Mvd1_C"/>
</dbReference>
<dbReference type="SUPFAM" id="SSF100920">
    <property type="entry name" value="Heat shock protein 70kD (HSP70), peptide-binding domain"/>
    <property type="match status" value="1"/>
</dbReference>
<feature type="region of interest" description="Disordered" evidence="4">
    <location>
        <begin position="1006"/>
        <end position="1049"/>
    </location>
</feature>
<dbReference type="GO" id="GO:0019287">
    <property type="term" value="P:isopentenyl diphosphate biosynthetic process, mevalonate pathway"/>
    <property type="evidence" value="ECO:0007669"/>
    <property type="project" value="InterPro"/>
</dbReference>
<dbReference type="Gene3D" id="3.90.640.10">
    <property type="entry name" value="Actin, Chain A, domain 4"/>
    <property type="match status" value="1"/>
</dbReference>
<dbReference type="eggNOG" id="KOG2833">
    <property type="taxonomic scope" value="Eukaryota"/>
</dbReference>
<dbReference type="AlphaFoldDB" id="A0A1I7SF00"/>
<dbReference type="InterPro" id="IPR020568">
    <property type="entry name" value="Ribosomal_Su5_D2-typ_SF"/>
</dbReference>
<dbReference type="InterPro" id="IPR036554">
    <property type="entry name" value="GHMP_kinase_C_sf"/>
</dbReference>
<dbReference type="FunFam" id="3.90.640.10:FF:000004">
    <property type="entry name" value="Heat shock 70 kDa protein 4"/>
    <property type="match status" value="1"/>
</dbReference>
<dbReference type="PANTHER" id="PTHR45639:SF4">
    <property type="entry name" value="HSC70CB, ISOFORM G"/>
    <property type="match status" value="1"/>
</dbReference>
<dbReference type="GO" id="GO:0005634">
    <property type="term" value="C:nucleus"/>
    <property type="evidence" value="ECO:0007669"/>
    <property type="project" value="TreeGrafter"/>
</dbReference>
<sequence length="1049" mass="118521">MCYNFRVFKPPDSHKIRANFTSFQRTFEHYKPESKNCIMSVVGFDFGNQNAFIAVARAGGIDVLINDYSLHATPACVSFGNKNRQMGVAARQGVSTNFKNTVMNFKHLLGRKFDDPVVQKYAEFIPAPLARGPNGDVVFDVNYLGERLQVTPQQITAAHLTKLKQITESQIGGTVSDVVISVPPAWSNDQRLALLEAGQIAGLNVLKVVNENTAVGIAYGIYKKGLLPGPEEKPRLVAFVDVGHSTVSASLMEFNERQVRVRASTYDDHVGGLHFDNVIREHFRNEFIQKKLIIPCNDSVSLAIDDLYAETTIHFTSDGQDSVAINGKPVDLTAKSRFHNVFSEYRRTVNQPNIKIHVDSRTNFTVAAGLASSAAGFAAIAFALGELGNLTQEQTVRLARLGSGSACRSVLKGFVHWHAGNKSDSDEESTCDIIPSPEFWKTVRAVVFEQKDSEKDVPSTDGMQKTVETSTLFAHRVQKVVPQHVLDLKKAVAASDFEALGKVIIQESNQLHAVCLDTYPPILYLNDRSRALINFICSYNKSQGRLVAAYTFDAGPNCCVFIQEKDVKPFLQAVAEKFDFNHALVPKGERFLKQICRKWRDFAEVDDWGNRKYKIDAKTNPRAWQRLLDEAEKVKKQMSANSTAIPLNIECFMNDVDVSAKLSRAEFEQLADPLFQRIRNLLSALLQDSGIQNLQDIAEVELIGGSSRIPFVKQIVAHAFNREPKTTLNADDVVARGAAMQCAILSPTVKVTDFHVIDSVNYNITIDYLNKENQQVTQQIFKRNDDFPSFKSLPLHKVEPFTIAAQYENPQEIPYSEPKIGTWLVNGVTKPADADYRVVKVKLGVSLNGIFTVQKAMYEEKIEEEVEEPMDAQPPQETKEEEKKEQPEEPKPKQKRIRKVVHELPVEKIAGRNVDLTQYIEFEKRMQQNDLNEKLKADAKNAVEEYVYSMRDKLCEQLAEFVTEEESERFRGLLTETEDWLYGDGEEAERDLYEKKLAEIREVIEPPISKRQREKQDQEEIERNLREAEKEFQAEKLNEPRVEEPMDTK</sequence>
<feature type="compositionally biased region" description="Basic and acidic residues" evidence="4">
    <location>
        <begin position="1014"/>
        <end position="1049"/>
    </location>
</feature>
<dbReference type="PROSITE" id="PS00329">
    <property type="entry name" value="HSP70_2"/>
    <property type="match status" value="1"/>
</dbReference>
<dbReference type="Gene3D" id="3.30.70.890">
    <property type="entry name" value="GHMP kinase, C-terminal domain"/>
    <property type="match status" value="1"/>
</dbReference>
<feature type="compositionally biased region" description="Basic and acidic residues" evidence="4">
    <location>
        <begin position="877"/>
        <end position="892"/>
    </location>
</feature>
<keyword evidence="2" id="KW-0547">Nucleotide-binding</keyword>
<reference evidence="8" key="1">
    <citation type="submission" date="2016-11" db="UniProtKB">
        <authorList>
            <consortium name="WormBaseParasite"/>
        </authorList>
    </citation>
    <scope>IDENTIFICATION</scope>
</reference>
<dbReference type="GO" id="GO:0005829">
    <property type="term" value="C:cytosol"/>
    <property type="evidence" value="ECO:0007669"/>
    <property type="project" value="InterPro"/>
</dbReference>
<dbReference type="GO" id="GO:0005524">
    <property type="term" value="F:ATP binding"/>
    <property type="evidence" value="ECO:0007669"/>
    <property type="project" value="UniProtKB-KW"/>
</dbReference>
<dbReference type="FunFam" id="1.20.1270.10:FF:000002">
    <property type="entry name" value="Heat shock 70 kDa protein 4"/>
    <property type="match status" value="1"/>
</dbReference>
<comment type="similarity">
    <text evidence="1">Belongs to the heat shock protein 70 family.</text>
</comment>
<dbReference type="Gene3D" id="3.30.420.40">
    <property type="match status" value="4"/>
</dbReference>
<dbReference type="eggNOG" id="KOG0103">
    <property type="taxonomic scope" value="Eukaryota"/>
</dbReference>
<protein>
    <submittedName>
        <fullName evidence="8">MDD_C domain-containing protein</fullName>
    </submittedName>
</protein>
<dbReference type="SUPFAM" id="SSF54211">
    <property type="entry name" value="Ribosomal protein S5 domain 2-like"/>
    <property type="match status" value="1"/>
</dbReference>
<evidence type="ECO:0000313" key="8">
    <source>
        <dbReference type="WBParaSite" id="BXY_1161100.1"/>
    </source>
</evidence>
<dbReference type="InterPro" id="IPR013126">
    <property type="entry name" value="Hsp_70_fam"/>
</dbReference>
<evidence type="ECO:0000256" key="4">
    <source>
        <dbReference type="SAM" id="MobiDB-lite"/>
    </source>
</evidence>
<dbReference type="Pfam" id="PF00288">
    <property type="entry name" value="GHMP_kinases_N"/>
    <property type="match status" value="1"/>
</dbReference>
<dbReference type="WBParaSite" id="BXY_1161100.1">
    <property type="protein sequence ID" value="BXY_1161100.1"/>
    <property type="gene ID" value="BXY_1161100"/>
</dbReference>
<dbReference type="InterPro" id="IPR018181">
    <property type="entry name" value="Heat_shock_70_CS"/>
</dbReference>
<dbReference type="FunFam" id="3.30.420.40:FF:000171">
    <property type="entry name" value="Heat shock 70 kDa protein 4"/>
    <property type="match status" value="2"/>
</dbReference>
<dbReference type="InterPro" id="IPR029048">
    <property type="entry name" value="HSP70_C_sf"/>
</dbReference>
<feature type="domain" description="Mvd1 C-terminal" evidence="6">
    <location>
        <begin position="450"/>
        <end position="583"/>
    </location>
</feature>
<dbReference type="Gene3D" id="3.30.230.10">
    <property type="match status" value="1"/>
</dbReference>
<evidence type="ECO:0000256" key="2">
    <source>
        <dbReference type="ARBA" id="ARBA00022741"/>
    </source>
</evidence>
<dbReference type="SUPFAM" id="SSF55060">
    <property type="entry name" value="GHMP Kinase, C-terminal domain"/>
    <property type="match status" value="1"/>
</dbReference>
<dbReference type="InterPro" id="IPR029047">
    <property type="entry name" value="HSP70_peptide-bd_sf"/>
</dbReference>
<dbReference type="Pfam" id="PF18376">
    <property type="entry name" value="MDD_C"/>
    <property type="match status" value="1"/>
</dbReference>
<dbReference type="SUPFAM" id="SSF100934">
    <property type="entry name" value="Heat shock protein 70kD (HSP70), C-terminal subdomain"/>
    <property type="match status" value="1"/>
</dbReference>
<dbReference type="InterPro" id="IPR029765">
    <property type="entry name" value="Mev_diP_decarb"/>
</dbReference>
<dbReference type="InterPro" id="IPR043129">
    <property type="entry name" value="ATPase_NBD"/>
</dbReference>
<evidence type="ECO:0000259" key="6">
    <source>
        <dbReference type="Pfam" id="PF18376"/>
    </source>
</evidence>
<dbReference type="GO" id="GO:0140662">
    <property type="term" value="F:ATP-dependent protein folding chaperone"/>
    <property type="evidence" value="ECO:0007669"/>
    <property type="project" value="InterPro"/>
</dbReference>
<evidence type="ECO:0000313" key="7">
    <source>
        <dbReference type="Proteomes" id="UP000095284"/>
    </source>
</evidence>
<feature type="domain" description="GHMP kinase N-terminal" evidence="5">
    <location>
        <begin position="342"/>
        <end position="403"/>
    </location>
</feature>
<name>A0A1I7SF00_BURXY</name>
<evidence type="ECO:0000256" key="1">
    <source>
        <dbReference type="ARBA" id="ARBA00007381"/>
    </source>
</evidence>
<dbReference type="NCBIfam" id="TIGR01240">
    <property type="entry name" value="mevDPdecarb"/>
    <property type="match status" value="1"/>
</dbReference>
<dbReference type="InterPro" id="IPR014721">
    <property type="entry name" value="Ribsml_uS5_D2-typ_fold_subgr"/>
</dbReference>
<evidence type="ECO:0000259" key="5">
    <source>
        <dbReference type="Pfam" id="PF00288"/>
    </source>
</evidence>
<feature type="region of interest" description="Disordered" evidence="4">
    <location>
        <begin position="864"/>
        <end position="897"/>
    </location>
</feature>